<comment type="caution">
    <text evidence="10">The sequence shown here is derived from an EMBL/GenBank/DDBJ whole genome shotgun (WGS) entry which is preliminary data.</text>
</comment>
<evidence type="ECO:0000256" key="1">
    <source>
        <dbReference type="ARBA" id="ARBA00004651"/>
    </source>
</evidence>
<dbReference type="Pfam" id="PF00876">
    <property type="entry name" value="Innexin"/>
    <property type="match status" value="1"/>
</dbReference>
<evidence type="ECO:0000313" key="11">
    <source>
        <dbReference type="Proteomes" id="UP001195483"/>
    </source>
</evidence>
<feature type="transmembrane region" description="Helical" evidence="9">
    <location>
        <begin position="292"/>
        <end position="316"/>
    </location>
</feature>
<dbReference type="InterPro" id="IPR000990">
    <property type="entry name" value="Innexin"/>
</dbReference>
<dbReference type="GO" id="GO:0034220">
    <property type="term" value="P:monoatomic ion transmembrane transport"/>
    <property type="evidence" value="ECO:0007669"/>
    <property type="project" value="UniProtKB-KW"/>
</dbReference>
<name>A0AAE0W5G9_9BIVA</name>
<evidence type="ECO:0000256" key="8">
    <source>
        <dbReference type="ARBA" id="ARBA00023303"/>
    </source>
</evidence>
<reference evidence="10" key="3">
    <citation type="submission" date="2023-05" db="EMBL/GenBank/DDBJ databases">
        <authorList>
            <person name="Smith C.H."/>
        </authorList>
    </citation>
    <scope>NUCLEOTIDE SEQUENCE</scope>
    <source>
        <strain evidence="10">CHS0354</strain>
        <tissue evidence="10">Mantle</tissue>
    </source>
</reference>
<comment type="subcellular location">
    <subcellularLocation>
        <location evidence="1 9">Cell membrane</location>
        <topology evidence="1 9">Multi-pass membrane protein</topology>
    </subcellularLocation>
</comment>
<keyword evidence="3" id="KW-1003">Cell membrane</keyword>
<keyword evidence="2 9" id="KW-0813">Transport</keyword>
<organism evidence="10 11">
    <name type="scientific">Potamilus streckersoni</name>
    <dbReference type="NCBI Taxonomy" id="2493646"/>
    <lineage>
        <taxon>Eukaryota</taxon>
        <taxon>Metazoa</taxon>
        <taxon>Spiralia</taxon>
        <taxon>Lophotrochozoa</taxon>
        <taxon>Mollusca</taxon>
        <taxon>Bivalvia</taxon>
        <taxon>Autobranchia</taxon>
        <taxon>Heteroconchia</taxon>
        <taxon>Palaeoheterodonta</taxon>
        <taxon>Unionida</taxon>
        <taxon>Unionoidea</taxon>
        <taxon>Unionidae</taxon>
        <taxon>Ambleminae</taxon>
        <taxon>Lampsilini</taxon>
        <taxon>Potamilus</taxon>
    </lineage>
</organism>
<dbReference type="Proteomes" id="UP001195483">
    <property type="component" value="Unassembled WGS sequence"/>
</dbReference>
<keyword evidence="4 9" id="KW-0812">Transmembrane</keyword>
<dbReference type="GO" id="GO:0005886">
    <property type="term" value="C:plasma membrane"/>
    <property type="evidence" value="ECO:0007669"/>
    <property type="project" value="UniProtKB-SubCell"/>
</dbReference>
<comment type="caution">
    <text evidence="9">Lacks conserved residue(s) required for the propagation of feature annotation.</text>
</comment>
<accession>A0AAE0W5G9</accession>
<evidence type="ECO:0000256" key="6">
    <source>
        <dbReference type="ARBA" id="ARBA00023065"/>
    </source>
</evidence>
<comment type="function">
    <text evidence="9">Structural component of the gap junctions.</text>
</comment>
<evidence type="ECO:0000256" key="5">
    <source>
        <dbReference type="ARBA" id="ARBA00022989"/>
    </source>
</evidence>
<feature type="transmembrane region" description="Helical" evidence="9">
    <location>
        <begin position="204"/>
        <end position="227"/>
    </location>
</feature>
<keyword evidence="7 9" id="KW-0472">Membrane</keyword>
<reference evidence="10" key="2">
    <citation type="journal article" date="2021" name="Genome Biol. Evol.">
        <title>Developing a high-quality reference genome for a parasitic bivalve with doubly uniparental inheritance (Bivalvia: Unionida).</title>
        <authorList>
            <person name="Smith C.H."/>
        </authorList>
    </citation>
    <scope>NUCLEOTIDE SEQUENCE</scope>
    <source>
        <strain evidence="10">CHS0354</strain>
        <tissue evidence="10">Mantle</tissue>
    </source>
</reference>
<dbReference type="PANTHER" id="PTHR11893:SF36">
    <property type="entry name" value="INNEXIN-5"/>
    <property type="match status" value="1"/>
</dbReference>
<evidence type="ECO:0000313" key="10">
    <source>
        <dbReference type="EMBL" id="KAK3600960.1"/>
    </source>
</evidence>
<dbReference type="PRINTS" id="PR01262">
    <property type="entry name" value="INNEXIN"/>
</dbReference>
<proteinExistence type="inferred from homology"/>
<evidence type="ECO:0000256" key="7">
    <source>
        <dbReference type="ARBA" id="ARBA00023136"/>
    </source>
</evidence>
<gene>
    <name evidence="9" type="primary">inx</name>
    <name evidence="10" type="ORF">CHS0354_004169</name>
</gene>
<reference evidence="10" key="1">
    <citation type="journal article" date="2021" name="Genome Biol. Evol.">
        <title>A High-Quality Reference Genome for a Parasitic Bivalve with Doubly Uniparental Inheritance (Bivalvia: Unionida).</title>
        <authorList>
            <person name="Smith C.H."/>
        </authorList>
    </citation>
    <scope>NUCLEOTIDE SEQUENCE</scope>
    <source>
        <strain evidence="10">CHS0354</strain>
    </source>
</reference>
<dbReference type="GO" id="GO:0005921">
    <property type="term" value="C:gap junction"/>
    <property type="evidence" value="ECO:0007669"/>
    <property type="project" value="UniProtKB-UniRule"/>
</dbReference>
<keyword evidence="8 9" id="KW-0407">Ion channel</keyword>
<dbReference type="PROSITE" id="PS51013">
    <property type="entry name" value="PANNEXIN"/>
    <property type="match status" value="1"/>
</dbReference>
<keyword evidence="6 9" id="KW-0406">Ion transport</keyword>
<keyword evidence="5 9" id="KW-1133">Transmembrane helix</keyword>
<keyword evidence="11" id="KW-1185">Reference proteome</keyword>
<sequence length="412" mass="48292">MATALLGVVPSFQKLAASRTDDWIDRVSHVDTVFLLIIFAVVVSTGQFVGDPIHCWSPAEFTGAYDAYTKSYCWIKNTYYIPLTESIPVDIQKRQDAEITYYQWVPLILIFQAFMFKIPNIVWKLLNGGSGLNLSKVCKLAEEAQWGTPDDRKSKIRNIAKFMDRWLETHREYHNNIIVRIKAKTSRIFCFVCNKRQGTYLTAMYLWVKVLFLTNVISQFFILNAFMATNYNMYGFEYIKMLQSGTSMKESPRFPRITLCDFEIRQLNNIQRWTVQCVLPINLFNEKIFVFLWFWFFVVAVLAGINFVKWLFLVVLKRNNYMYVKKYLLIASKMQTTTDKKLARKFAEEYLRDDGCFVVRLVGINSTDLVITDLLEELWAQFKEAKEPTPHEYIPTIDEEDKLLEKKTNGPY</sequence>
<protein>
    <recommendedName>
        <fullName evidence="9">Innexin</fullName>
    </recommendedName>
</protein>
<evidence type="ECO:0000256" key="9">
    <source>
        <dbReference type="RuleBase" id="RU010713"/>
    </source>
</evidence>
<evidence type="ECO:0000256" key="4">
    <source>
        <dbReference type="ARBA" id="ARBA00022692"/>
    </source>
</evidence>
<comment type="similarity">
    <text evidence="9">Belongs to the pannexin family.</text>
</comment>
<feature type="transmembrane region" description="Helical" evidence="9">
    <location>
        <begin position="33"/>
        <end position="50"/>
    </location>
</feature>
<dbReference type="EMBL" id="JAEAOA010000317">
    <property type="protein sequence ID" value="KAK3600960.1"/>
    <property type="molecule type" value="Genomic_DNA"/>
</dbReference>
<dbReference type="AlphaFoldDB" id="A0AAE0W5G9"/>
<evidence type="ECO:0000256" key="2">
    <source>
        <dbReference type="ARBA" id="ARBA00022448"/>
    </source>
</evidence>
<evidence type="ECO:0000256" key="3">
    <source>
        <dbReference type="ARBA" id="ARBA00022475"/>
    </source>
</evidence>
<dbReference type="PANTHER" id="PTHR11893">
    <property type="entry name" value="INNEXIN"/>
    <property type="match status" value="1"/>
</dbReference>